<keyword evidence="7" id="KW-1133">Transmembrane helix</keyword>
<dbReference type="KEGG" id="bpro:PMF13cell1_00131"/>
<protein>
    <submittedName>
        <fullName evidence="10">Collagen adhesin</fullName>
    </submittedName>
</protein>
<dbReference type="InterPro" id="IPR041033">
    <property type="entry name" value="SpaA_PFL_dom_1"/>
</dbReference>
<dbReference type="SUPFAM" id="SSF49452">
    <property type="entry name" value="Starch-binding domain-like"/>
    <property type="match status" value="1"/>
</dbReference>
<feature type="region of interest" description="Disordered" evidence="6">
    <location>
        <begin position="1617"/>
        <end position="1654"/>
    </location>
</feature>
<feature type="region of interest" description="Disordered" evidence="6">
    <location>
        <begin position="693"/>
        <end position="778"/>
    </location>
</feature>
<dbReference type="Pfam" id="PF17802">
    <property type="entry name" value="SpaA"/>
    <property type="match status" value="10"/>
</dbReference>
<dbReference type="EMBL" id="CP035945">
    <property type="protein sequence ID" value="QBE94638.1"/>
    <property type="molecule type" value="Genomic_DNA"/>
</dbReference>
<dbReference type="InterPro" id="IPR013784">
    <property type="entry name" value="Carb-bd-like_fold"/>
</dbReference>
<dbReference type="InterPro" id="IPR019931">
    <property type="entry name" value="LPXTG_anchor"/>
</dbReference>
<dbReference type="InterPro" id="IPR013783">
    <property type="entry name" value="Ig-like_fold"/>
</dbReference>
<feature type="chain" id="PRO_5020478661" evidence="8">
    <location>
        <begin position="34"/>
        <end position="1683"/>
    </location>
</feature>
<dbReference type="Pfam" id="PF08341">
    <property type="entry name" value="TED"/>
    <property type="match status" value="1"/>
</dbReference>
<dbReference type="Proteomes" id="UP000289794">
    <property type="component" value="Chromosome"/>
</dbReference>
<organism evidence="10 11">
    <name type="scientific">Blautia producta</name>
    <dbReference type="NCBI Taxonomy" id="33035"/>
    <lineage>
        <taxon>Bacteria</taxon>
        <taxon>Bacillati</taxon>
        <taxon>Bacillota</taxon>
        <taxon>Clostridia</taxon>
        <taxon>Lachnospirales</taxon>
        <taxon>Lachnospiraceae</taxon>
        <taxon>Blautia</taxon>
    </lineage>
</organism>
<dbReference type="Gene3D" id="2.60.40.10">
    <property type="entry name" value="Immunoglobulins"/>
    <property type="match status" value="12"/>
</dbReference>
<dbReference type="PANTHER" id="PTHR36108">
    <property type="entry name" value="COLOSSIN-B-RELATED"/>
    <property type="match status" value="1"/>
</dbReference>
<gene>
    <name evidence="10" type="primary">cna</name>
    <name evidence="10" type="ORF">PMF13cell1_00131</name>
</gene>
<keyword evidence="2" id="KW-0134">Cell wall</keyword>
<keyword evidence="7" id="KW-0812">Transmembrane</keyword>
<keyword evidence="7" id="KW-0472">Membrane</keyword>
<evidence type="ECO:0000313" key="10">
    <source>
        <dbReference type="EMBL" id="QBE94638.1"/>
    </source>
</evidence>
<name>A0A4V0Z6V7_9FIRM</name>
<dbReference type="NCBIfam" id="TIGR01167">
    <property type="entry name" value="LPXTG_anchor"/>
    <property type="match status" value="1"/>
</dbReference>
<evidence type="ECO:0000256" key="7">
    <source>
        <dbReference type="SAM" id="Phobius"/>
    </source>
</evidence>
<feature type="transmembrane region" description="Helical" evidence="7">
    <location>
        <begin position="1655"/>
        <end position="1675"/>
    </location>
</feature>
<keyword evidence="4 8" id="KW-0732">Signal</keyword>
<keyword evidence="3" id="KW-0964">Secreted</keyword>
<dbReference type="SUPFAM" id="SSF49478">
    <property type="entry name" value="Cna protein B-type domain"/>
    <property type="match status" value="3"/>
</dbReference>
<dbReference type="PANTHER" id="PTHR36108:SF13">
    <property type="entry name" value="COLOSSIN-B-RELATED"/>
    <property type="match status" value="1"/>
</dbReference>
<feature type="compositionally biased region" description="Acidic residues" evidence="6">
    <location>
        <begin position="706"/>
        <end position="772"/>
    </location>
</feature>
<evidence type="ECO:0000256" key="3">
    <source>
        <dbReference type="ARBA" id="ARBA00022525"/>
    </source>
</evidence>
<accession>A0A4V0Z6V7</accession>
<evidence type="ECO:0000256" key="6">
    <source>
        <dbReference type="SAM" id="MobiDB-lite"/>
    </source>
</evidence>
<evidence type="ECO:0000256" key="5">
    <source>
        <dbReference type="ARBA" id="ARBA00023088"/>
    </source>
</evidence>
<dbReference type="RefSeq" id="WP_118635401.1">
    <property type="nucleotide sequence ID" value="NZ_CP035945.1"/>
</dbReference>
<keyword evidence="10" id="KW-0176">Collagen</keyword>
<evidence type="ECO:0000256" key="2">
    <source>
        <dbReference type="ARBA" id="ARBA00022512"/>
    </source>
</evidence>
<reference evidence="10 11" key="1">
    <citation type="submission" date="2019-01" db="EMBL/GenBank/DDBJ databases">
        <title>PMF-metabolizing Aryl O-demethylase.</title>
        <authorList>
            <person name="Kim M."/>
        </authorList>
    </citation>
    <scope>NUCLEOTIDE SEQUENCE [LARGE SCALE GENOMIC DNA]</scope>
    <source>
        <strain evidence="10 11">PMF1</strain>
    </source>
</reference>
<feature type="domain" description="Gram-positive cocci surface proteins LPxTG" evidence="9">
    <location>
        <begin position="1646"/>
        <end position="1683"/>
    </location>
</feature>
<evidence type="ECO:0000256" key="8">
    <source>
        <dbReference type="SAM" id="SignalP"/>
    </source>
</evidence>
<sequence length="1683" mass="182833">MKGKLKAIWKRAFSGMLAAITVMSTVAVTPVFAAGNTATMSFDYCYDSAGNTIVYAADLVINGHTVNEAGKPRYKIMGDGEEAYCIQPGVSLHTGNQLKANASDTWDALSSNQQNALKLALTYGRPGNSKNLSGTAGEQYVATQAIVWEIVKGYRNSTGSYKRVNDGFYNSFFAGGKNSGTLKVYKEIEAAMAAYSTVPSFMSGSKSNAESYQLDWDGSNYTVTLADSNKCLSNYSFASSDSSVKVSVSGNKLTITSSKQVVDAVTITATGKLPALSSSAKLVAYGAPSLQDVVIGVELPNTMKAYAKVETAVGSFKLVKTSEDGKVSGVKFHISGNGIEKDVKTGADGTITVDNLTVGVYTITEQPEDYYVQPSAQKVTIVSGRTATVTFSNELKRSSLEVTKDSEDGMNEGVTFHLYGTSQSGNKVDEYAVTGADGIARFENVLISSAKGYTLEEVDTKEYYIVPATQTVTVEWNKVAKHTVRNELKRGDLSVTKSSEDGMNSNVTFKLSGTSLSGAAVMAYSVTDENGVAVFKDILISDADGYTLEEVETALKYVVPESQTLPIYWNDVTKTTVTNVLKKFCVQVDKTDIERMNAQGDATLAGAVYGIYKGGELVDTYTTDSQGQFTTAYYVCGDDWTIREISPSEGYLLDETVYPVGASASQYTIELNTTYVGVYEQVKKGSIQIVKHTDDENPDVNYETEAPAETEVSEETEPTAETEVSAETEIPVETEAPAESESETVESEPETAETETEISEEETQPAEVETETESVPAEEKETAVLLLNHTVKTTSPAVDVDNSGIIEKPEQGAVFEVYLRSAGSYANARETERDILTTDENGYAKTKDLPYGVYVVHQIEGEEGKAFVKDFSVFIDENGKTYYYILNNRTITSHIRVEKRDVETGNLIAASGIGFQIYDASGNLITQDIYYPTPMVLDTFYTNEEGWLMLPETLPYGSYSLVEVQTAHGYVLDREPVEFQVDGSETVVTVTKKNIAQKGTITVTKTGESFSSVMESKLPVLDKNGIAGDDAIVYTPVYTVGNLAGAVYEVTAAEDIYTLDGTLRVKAGEVVATIETDAEGKAITDLLYLGKYTVTEVTAPYGMVIASDAVTVELAYAGQEVEVTETSAAFYNERQKVSVSVDKLLEVDETFGVGNRGEIQNVAFALYSAGEKTAADGTVIPDGGLIEVKFCDKDGKITFAADLPFGDYYVKEFATDCHYLISDAVYPVSFTYAGQDNALVALTANGGEAIENELLRGEVQGLKLSVSEEPLEGALFGLFRINAEQYTEEFAILTAVSDAEGRFLFQNVPYGDYVVRELKAPERYAVNDNNYYVSIGFDGQTIGVKVLDEKIVGSLEITKTDVATGELIPNCGFEILDADMNVIVQGYTDENGKAAFPELEYGDYFYREFDAPAGYLIDEEAYPFAIREHHEVVKAEMTNQKIIGSLELTKKDVSDGALIPNCGVEILDRDGNVVVQGKTDENGVIVFDHLEYGDYFYREYDAPEGYVLDETAYPFSIKENGEIVKAEMTNRKIEGTLELTKKDVANGKALPNAGFRIYDEEGNVVAEGKTDKNGVAVFKLTYGKYSYQEYDAPEGYQIDDSLFPFEIKKDGEIVKTEMTNQKKEEAPKPEDQGPKGDTPKPSNPDTPKTGDDTPVGLYLGLLGLSAAAVGGALILGSKKKRKK</sequence>
<evidence type="ECO:0000256" key="4">
    <source>
        <dbReference type="ARBA" id="ARBA00022729"/>
    </source>
</evidence>
<evidence type="ECO:0000313" key="11">
    <source>
        <dbReference type="Proteomes" id="UP000289794"/>
    </source>
</evidence>
<evidence type="ECO:0000259" key="9">
    <source>
        <dbReference type="PROSITE" id="PS50847"/>
    </source>
</evidence>
<evidence type="ECO:0000256" key="1">
    <source>
        <dbReference type="ARBA" id="ARBA00007257"/>
    </source>
</evidence>
<dbReference type="GO" id="GO:0030246">
    <property type="term" value="F:carbohydrate binding"/>
    <property type="evidence" value="ECO:0007669"/>
    <property type="project" value="InterPro"/>
</dbReference>
<keyword evidence="5" id="KW-0572">Peptidoglycan-anchor</keyword>
<comment type="similarity">
    <text evidence="1">Belongs to the serine-aspartate repeat-containing protein (SDr) family.</text>
</comment>
<feature type="signal peptide" evidence="8">
    <location>
        <begin position="1"/>
        <end position="33"/>
    </location>
</feature>
<feature type="compositionally biased region" description="Basic and acidic residues" evidence="6">
    <location>
        <begin position="1617"/>
        <end position="1638"/>
    </location>
</feature>
<dbReference type="PROSITE" id="PS50847">
    <property type="entry name" value="GRAM_POS_ANCHORING"/>
    <property type="match status" value="1"/>
</dbReference>
<dbReference type="InterPro" id="IPR013552">
    <property type="entry name" value="Thioester_dom"/>
</dbReference>
<proteinExistence type="inferred from homology"/>